<dbReference type="AlphaFoldDB" id="A0A921PZC8"/>
<proteinExistence type="predicted"/>
<feature type="compositionally biased region" description="Polar residues" evidence="1">
    <location>
        <begin position="160"/>
        <end position="171"/>
    </location>
</feature>
<evidence type="ECO:0000313" key="2">
    <source>
        <dbReference type="EMBL" id="KAG0512973.1"/>
    </source>
</evidence>
<evidence type="ECO:0000256" key="1">
    <source>
        <dbReference type="SAM" id="MobiDB-lite"/>
    </source>
</evidence>
<name>A0A921PZC8_SORBI</name>
<feature type="compositionally biased region" description="Basic residues" evidence="1">
    <location>
        <begin position="172"/>
        <end position="185"/>
    </location>
</feature>
<sequence>MATMLDDPTYNMAASTVSTIPSTNVGDGYNFGNVGQNVNAPALLSLATGAYVSGVDADTNAVPSYGVAYHPFSVPPYQPVCYPPPPLQAHYPVGVPYGPGAVPGVYSYTPGAVPTVYPCTPYFYGGHHPSGVIAHESYPPLGASGAPSHPTYCPHASASVAATSQEGQGRKSSGRKTHSSGRIRFKRTADKTVKKILMKAREAGVTESNQRLWHALGEIIKDKNKAAFFLRSKRRARKDIVENKAKELEDVGP</sequence>
<gene>
    <name evidence="2" type="ORF">BDA96_10G061200</name>
</gene>
<reference evidence="2" key="2">
    <citation type="submission" date="2020-10" db="EMBL/GenBank/DDBJ databases">
        <authorList>
            <person name="Cooper E.A."/>
            <person name="Brenton Z.W."/>
            <person name="Flinn B.S."/>
            <person name="Jenkins J."/>
            <person name="Shu S."/>
            <person name="Flowers D."/>
            <person name="Luo F."/>
            <person name="Wang Y."/>
            <person name="Xia P."/>
            <person name="Barry K."/>
            <person name="Daum C."/>
            <person name="Lipzen A."/>
            <person name="Yoshinaga Y."/>
            <person name="Schmutz J."/>
            <person name="Saski C."/>
            <person name="Vermerris W."/>
            <person name="Kresovich S."/>
        </authorList>
    </citation>
    <scope>NUCLEOTIDE SEQUENCE</scope>
</reference>
<protein>
    <submittedName>
        <fullName evidence="2">Uncharacterized protein</fullName>
    </submittedName>
</protein>
<reference evidence="2" key="1">
    <citation type="journal article" date="2019" name="BMC Genomics">
        <title>A new reference genome for Sorghum bicolor reveals high levels of sequence similarity between sweet and grain genotypes: implications for the genetics of sugar metabolism.</title>
        <authorList>
            <person name="Cooper E.A."/>
            <person name="Brenton Z.W."/>
            <person name="Flinn B.S."/>
            <person name="Jenkins J."/>
            <person name="Shu S."/>
            <person name="Flowers D."/>
            <person name="Luo F."/>
            <person name="Wang Y."/>
            <person name="Xia P."/>
            <person name="Barry K."/>
            <person name="Daum C."/>
            <person name="Lipzen A."/>
            <person name="Yoshinaga Y."/>
            <person name="Schmutz J."/>
            <person name="Saski C."/>
            <person name="Vermerris W."/>
            <person name="Kresovich S."/>
        </authorList>
    </citation>
    <scope>NUCLEOTIDE SEQUENCE</scope>
</reference>
<evidence type="ECO:0000313" key="3">
    <source>
        <dbReference type="Proteomes" id="UP000807115"/>
    </source>
</evidence>
<dbReference type="EMBL" id="CM027689">
    <property type="protein sequence ID" value="KAG0512973.1"/>
    <property type="molecule type" value="Genomic_DNA"/>
</dbReference>
<comment type="caution">
    <text evidence="2">The sequence shown here is derived from an EMBL/GenBank/DDBJ whole genome shotgun (WGS) entry which is preliminary data.</text>
</comment>
<organism evidence="2 3">
    <name type="scientific">Sorghum bicolor</name>
    <name type="common">Sorghum</name>
    <name type="synonym">Sorghum vulgare</name>
    <dbReference type="NCBI Taxonomy" id="4558"/>
    <lineage>
        <taxon>Eukaryota</taxon>
        <taxon>Viridiplantae</taxon>
        <taxon>Streptophyta</taxon>
        <taxon>Embryophyta</taxon>
        <taxon>Tracheophyta</taxon>
        <taxon>Spermatophyta</taxon>
        <taxon>Magnoliopsida</taxon>
        <taxon>Liliopsida</taxon>
        <taxon>Poales</taxon>
        <taxon>Poaceae</taxon>
        <taxon>PACMAD clade</taxon>
        <taxon>Panicoideae</taxon>
        <taxon>Andropogonodae</taxon>
        <taxon>Andropogoneae</taxon>
        <taxon>Sorghinae</taxon>
        <taxon>Sorghum</taxon>
    </lineage>
</organism>
<dbReference type="Proteomes" id="UP000807115">
    <property type="component" value="Chromosome 10"/>
</dbReference>
<feature type="region of interest" description="Disordered" evidence="1">
    <location>
        <begin position="160"/>
        <end position="185"/>
    </location>
</feature>
<accession>A0A921PZC8</accession>